<accession>A0A0H3CAN2</accession>
<keyword evidence="1" id="KW-1133">Transmembrane helix</keyword>
<gene>
    <name evidence="2" type="ordered locus">CCNA_03063</name>
</gene>
<feature type="transmembrane region" description="Helical" evidence="1">
    <location>
        <begin position="217"/>
        <end position="234"/>
    </location>
</feature>
<keyword evidence="1" id="KW-0472">Membrane</keyword>
<feature type="transmembrane region" description="Helical" evidence="1">
    <location>
        <begin position="294"/>
        <end position="317"/>
    </location>
</feature>
<evidence type="ECO:0000313" key="3">
    <source>
        <dbReference type="Proteomes" id="UP000001364"/>
    </source>
</evidence>
<dbReference type="Proteomes" id="UP000001364">
    <property type="component" value="Chromosome"/>
</dbReference>
<dbReference type="PATRIC" id="fig|565050.3.peg.2991"/>
<proteinExistence type="predicted"/>
<evidence type="ECO:0000313" key="2">
    <source>
        <dbReference type="EMBL" id="ACL96528.1"/>
    </source>
</evidence>
<dbReference type="EMBL" id="CP001340">
    <property type="protein sequence ID" value="ACL96528.1"/>
    <property type="molecule type" value="Genomic_DNA"/>
</dbReference>
<dbReference type="AlphaFoldDB" id="A0A0H3CAN2"/>
<dbReference type="RefSeq" id="WP_010920805.1">
    <property type="nucleotide sequence ID" value="NC_011916.1"/>
</dbReference>
<protein>
    <submittedName>
        <fullName evidence="2">Uncharacterized protein</fullName>
    </submittedName>
</protein>
<feature type="transmembrane region" description="Helical" evidence="1">
    <location>
        <begin position="337"/>
        <end position="356"/>
    </location>
</feature>
<dbReference type="OrthoDB" id="116789at2"/>
<dbReference type="RefSeq" id="YP_002518436.1">
    <property type="nucleotide sequence ID" value="NC_011916.1"/>
</dbReference>
<organism evidence="2 3">
    <name type="scientific">Caulobacter vibrioides (strain NA1000 / CB15N)</name>
    <name type="common">Caulobacter crescentus</name>
    <dbReference type="NCBI Taxonomy" id="565050"/>
    <lineage>
        <taxon>Bacteria</taxon>
        <taxon>Pseudomonadati</taxon>
        <taxon>Pseudomonadota</taxon>
        <taxon>Alphaproteobacteria</taxon>
        <taxon>Caulobacterales</taxon>
        <taxon>Caulobacteraceae</taxon>
        <taxon>Caulobacter</taxon>
    </lineage>
</organism>
<name>A0A0H3CAN2_CAUVN</name>
<sequence length="365" mass="40174">MDIRRDEQARFQTLRAWRTPKPLTLLAATLMTAATLTKGPHDMSDLVDRYLGAVAALLPKAQREDIVAELRDLIVNRVEDLEAQRGRPLDKREIEELLREIGHPIAVAGRYGPHTALIGPELYPFWLFSVKVLVVVAAIAAAIPAGVALLTAHGDARLVMRTVTDFIPTALSLIGAATLIGAAIERGWINTDGFRNWKVNDLPRVPKTKKWFFESRFEGLFEAAVTLLFIGWWTKLVDFPTNNVITTRGGEVALTFSPIFQTLYWPILIMAVVQVMSGLILVVKPGWVRARAGFEFVGGLIGLAIAAAVWPAMPLVTLVAPEATVAGLANLQKTVDLSLQVTLWVAVAIMLLKLVIDGWRLIRGR</sequence>
<dbReference type="HOGENOM" id="CLU_070272_0_0_5"/>
<dbReference type="SMR" id="A0A0H3CAN2"/>
<dbReference type="Pfam" id="PF22564">
    <property type="entry name" value="HAAS"/>
    <property type="match status" value="1"/>
</dbReference>
<evidence type="ECO:0000256" key="1">
    <source>
        <dbReference type="SAM" id="Phobius"/>
    </source>
</evidence>
<feature type="transmembrane region" description="Helical" evidence="1">
    <location>
        <begin position="166"/>
        <end position="184"/>
    </location>
</feature>
<keyword evidence="1" id="KW-0812">Transmembrane</keyword>
<feature type="transmembrane region" description="Helical" evidence="1">
    <location>
        <begin position="263"/>
        <end position="282"/>
    </location>
</feature>
<keyword evidence="3" id="KW-1185">Reference proteome</keyword>
<dbReference type="KEGG" id="ccs:CCNA_03063"/>
<dbReference type="GeneID" id="7333517"/>
<reference evidence="2 3" key="1">
    <citation type="journal article" date="2010" name="J. Bacteriol.">
        <title>The genetic basis of laboratory adaptation in Caulobacter crescentus.</title>
        <authorList>
            <person name="Marks M.E."/>
            <person name="Castro-Rojas C.M."/>
            <person name="Teiling C."/>
            <person name="Du L."/>
            <person name="Kapatral V."/>
            <person name="Walunas T.L."/>
            <person name="Crosson S."/>
        </authorList>
    </citation>
    <scope>NUCLEOTIDE SEQUENCE [LARGE SCALE GENOMIC DNA]</scope>
    <source>
        <strain evidence="3">NA1000 / CB15N</strain>
    </source>
</reference>
<feature type="transmembrane region" description="Helical" evidence="1">
    <location>
        <begin position="132"/>
        <end position="154"/>
    </location>
</feature>